<dbReference type="InterPro" id="IPR006171">
    <property type="entry name" value="TOPRIM_dom"/>
</dbReference>
<dbReference type="Proteomes" id="UP001595693">
    <property type="component" value="Unassembled WGS sequence"/>
</dbReference>
<dbReference type="Pfam" id="PF13362">
    <property type="entry name" value="Toprim_3"/>
    <property type="match status" value="1"/>
</dbReference>
<gene>
    <name evidence="2" type="ORF">ACFOW3_02420</name>
</gene>
<feature type="domain" description="Toprim" evidence="1">
    <location>
        <begin position="185"/>
        <end position="258"/>
    </location>
</feature>
<name>A0ABV8D5C6_9BURK</name>
<accession>A0ABV8D5C6</accession>
<dbReference type="InterPro" id="IPR034154">
    <property type="entry name" value="TOPRIM_DnaG/twinkle"/>
</dbReference>
<dbReference type="CDD" id="cd01029">
    <property type="entry name" value="TOPRIM_primases"/>
    <property type="match status" value="1"/>
</dbReference>
<organism evidence="2 3">
    <name type="scientific">Acidovorax facilis</name>
    <dbReference type="NCBI Taxonomy" id="12917"/>
    <lineage>
        <taxon>Bacteria</taxon>
        <taxon>Pseudomonadati</taxon>
        <taxon>Pseudomonadota</taxon>
        <taxon>Betaproteobacteria</taxon>
        <taxon>Burkholderiales</taxon>
        <taxon>Comamonadaceae</taxon>
        <taxon>Acidovorax</taxon>
    </lineage>
</organism>
<dbReference type="EMBL" id="JBHSAJ010000002">
    <property type="protein sequence ID" value="MFC3933471.1"/>
    <property type="molecule type" value="Genomic_DNA"/>
</dbReference>
<comment type="caution">
    <text evidence="2">The sequence shown here is derived from an EMBL/GenBank/DDBJ whole genome shotgun (WGS) entry which is preliminary data.</text>
</comment>
<reference evidence="3" key="1">
    <citation type="journal article" date="2019" name="Int. J. Syst. Evol. Microbiol.">
        <title>The Global Catalogue of Microorganisms (GCM) 10K type strain sequencing project: providing services to taxonomists for standard genome sequencing and annotation.</title>
        <authorList>
            <consortium name="The Broad Institute Genomics Platform"/>
            <consortium name="The Broad Institute Genome Sequencing Center for Infectious Disease"/>
            <person name="Wu L."/>
            <person name="Ma J."/>
        </authorList>
    </citation>
    <scope>NUCLEOTIDE SEQUENCE [LARGE SCALE GENOMIC DNA]</scope>
    <source>
        <strain evidence="3">CCUG 2113</strain>
    </source>
</reference>
<evidence type="ECO:0000313" key="3">
    <source>
        <dbReference type="Proteomes" id="UP001595693"/>
    </source>
</evidence>
<evidence type="ECO:0000259" key="1">
    <source>
        <dbReference type="Pfam" id="PF13362"/>
    </source>
</evidence>
<sequence length="274" mass="29390">MPQAMQLAGLAPAKALELVPDGKLRRYRVEGDKAGSTNGWYVLHSHPILAGAFGSWKTGESHNWHEAGAKPPTPEERAAMQRHMQAAQAARVIEQDRVHGEARAKAERLWRMARPATNAHLYLERKGINAIGIRRLRDMLLIPARDAAGVLHTLQFIGADGAKRFLTGGRIAGCYFAMGRPADRLLLCEGYATGATLHQATGCAVAVAFNCGNLPAVARALRAKFPALRIVVCADDDSRTPGTPGNPGLTRAREAARAVGGFLAVPRFEGVSHG</sequence>
<keyword evidence="3" id="KW-1185">Reference proteome</keyword>
<protein>
    <submittedName>
        <fullName evidence="2">Toprim domain-containing protein</fullName>
    </submittedName>
</protein>
<proteinExistence type="predicted"/>
<evidence type="ECO:0000313" key="2">
    <source>
        <dbReference type="EMBL" id="MFC3933471.1"/>
    </source>
</evidence>